<dbReference type="Proteomes" id="UP000279833">
    <property type="component" value="Unassembled WGS sequence"/>
</dbReference>
<evidence type="ECO:0000313" key="2">
    <source>
        <dbReference type="Proteomes" id="UP000279833"/>
    </source>
</evidence>
<reference evidence="1 2" key="2">
    <citation type="submission" date="2018-11" db="EMBL/GenBank/DDBJ databases">
        <authorList>
            <consortium name="Pathogen Informatics"/>
        </authorList>
    </citation>
    <scope>NUCLEOTIDE SEQUENCE [LARGE SCALE GENOMIC DNA]</scope>
    <source>
        <strain evidence="1">Dakar</strain>
        <strain evidence="2">Dakar, Senegal</strain>
    </source>
</reference>
<accession>A0A183K6W8</accession>
<keyword evidence="2" id="KW-1185">Reference proteome</keyword>
<dbReference type="EMBL" id="UZAK01033963">
    <property type="protein sequence ID" value="VDP41335.1"/>
    <property type="molecule type" value="Genomic_DNA"/>
</dbReference>
<evidence type="ECO:0000313" key="3">
    <source>
        <dbReference type="WBParaSite" id="SCUD_0001074401-mRNA-1"/>
    </source>
</evidence>
<protein>
    <submittedName>
        <fullName evidence="3">Transposase</fullName>
    </submittedName>
</protein>
<reference evidence="3" key="1">
    <citation type="submission" date="2016-06" db="UniProtKB">
        <authorList>
            <consortium name="WormBaseParasite"/>
        </authorList>
    </citation>
    <scope>IDENTIFICATION</scope>
</reference>
<organism evidence="3">
    <name type="scientific">Schistosoma curassoni</name>
    <dbReference type="NCBI Taxonomy" id="6186"/>
    <lineage>
        <taxon>Eukaryota</taxon>
        <taxon>Metazoa</taxon>
        <taxon>Spiralia</taxon>
        <taxon>Lophotrochozoa</taxon>
        <taxon>Platyhelminthes</taxon>
        <taxon>Trematoda</taxon>
        <taxon>Digenea</taxon>
        <taxon>Strigeidida</taxon>
        <taxon>Schistosomatoidea</taxon>
        <taxon>Schistosomatidae</taxon>
        <taxon>Schistosoma</taxon>
    </lineage>
</organism>
<sequence length="33" mass="3805">MFNTNIKTILMKHYGNHQTASQSKHLAGMMKEN</sequence>
<gene>
    <name evidence="1" type="ORF">SCUD_LOCUS10744</name>
</gene>
<name>A0A183K6W8_9TREM</name>
<dbReference type="WBParaSite" id="SCUD_0001074401-mRNA-1">
    <property type="protein sequence ID" value="SCUD_0001074401-mRNA-1"/>
    <property type="gene ID" value="SCUD_0001074401"/>
</dbReference>
<dbReference type="AlphaFoldDB" id="A0A183K6W8"/>
<evidence type="ECO:0000313" key="1">
    <source>
        <dbReference type="EMBL" id="VDP41335.1"/>
    </source>
</evidence>
<proteinExistence type="predicted"/>